<organism evidence="7 8">
    <name type="scientific">Pinctada imbricata</name>
    <name type="common">Atlantic pearl-oyster</name>
    <name type="synonym">Pinctada martensii</name>
    <dbReference type="NCBI Taxonomy" id="66713"/>
    <lineage>
        <taxon>Eukaryota</taxon>
        <taxon>Metazoa</taxon>
        <taxon>Spiralia</taxon>
        <taxon>Lophotrochozoa</taxon>
        <taxon>Mollusca</taxon>
        <taxon>Bivalvia</taxon>
        <taxon>Autobranchia</taxon>
        <taxon>Pteriomorphia</taxon>
        <taxon>Pterioida</taxon>
        <taxon>Pterioidea</taxon>
        <taxon>Pteriidae</taxon>
        <taxon>Pinctada</taxon>
    </lineage>
</organism>
<name>A0AA89BYA4_PINIB</name>
<evidence type="ECO:0000256" key="3">
    <source>
        <dbReference type="ARBA" id="ARBA00022989"/>
    </source>
</evidence>
<keyword evidence="8" id="KW-1185">Reference proteome</keyword>
<feature type="transmembrane region" description="Helical" evidence="6">
    <location>
        <begin position="310"/>
        <end position="329"/>
    </location>
</feature>
<evidence type="ECO:0000256" key="6">
    <source>
        <dbReference type="SAM" id="Phobius"/>
    </source>
</evidence>
<keyword evidence="3 6" id="KW-1133">Transmembrane helix</keyword>
<evidence type="ECO:0000256" key="5">
    <source>
        <dbReference type="SAM" id="MobiDB-lite"/>
    </source>
</evidence>
<dbReference type="Pfam" id="PF02535">
    <property type="entry name" value="Zip"/>
    <property type="match status" value="1"/>
</dbReference>
<gene>
    <name evidence="7" type="ORF">FSP39_024229</name>
</gene>
<feature type="transmembrane region" description="Helical" evidence="6">
    <location>
        <begin position="248"/>
        <end position="270"/>
    </location>
</feature>
<evidence type="ECO:0000313" key="8">
    <source>
        <dbReference type="Proteomes" id="UP001186944"/>
    </source>
</evidence>
<dbReference type="GO" id="GO:0005385">
    <property type="term" value="F:zinc ion transmembrane transporter activity"/>
    <property type="evidence" value="ECO:0007669"/>
    <property type="project" value="TreeGrafter"/>
</dbReference>
<dbReference type="Proteomes" id="UP001186944">
    <property type="component" value="Unassembled WGS sequence"/>
</dbReference>
<sequence length="334" mass="37497">MPIFMVAYFRRKSGNSEIHKQVRYRRAISFLSCFAAGVFLATCLLDLLPGVRNNLTTVFEAFKVQTKFPIAEFVMTFGLFIILVVEQVVLTFKEKQLISTDVSSRPLLDESEQSDNIRKRNFTRSVSSDVSEHSISGISDRPITPSRRHSGYLDDEEEEEHAHKISHDHQHMHYEEFEHSHSTLRSVLLLMALSLHSLFEGLAVGLQKEKSQVIGIFAALVLHKSILSFSLGMNLVQSQLSRGATLRSVLLFSLSAPIGLAVGIGIINLWDSEASNLVQGILQGIACGTFLYVTFFEVLPHEFNSSDMRLVKIVCLLLGFSTVTCIVFFNNFNH</sequence>
<proteinExistence type="predicted"/>
<feature type="transmembrane region" description="Helical" evidence="6">
    <location>
        <begin position="276"/>
        <end position="298"/>
    </location>
</feature>
<dbReference type="InterPro" id="IPR003689">
    <property type="entry name" value="ZIP"/>
</dbReference>
<dbReference type="PANTHER" id="PTHR11040">
    <property type="entry name" value="ZINC/IRON TRANSPORTER"/>
    <property type="match status" value="1"/>
</dbReference>
<dbReference type="GO" id="GO:0005886">
    <property type="term" value="C:plasma membrane"/>
    <property type="evidence" value="ECO:0007669"/>
    <property type="project" value="TreeGrafter"/>
</dbReference>
<comment type="subcellular location">
    <subcellularLocation>
        <location evidence="1">Membrane</location>
        <topology evidence="1">Multi-pass membrane protein</topology>
    </subcellularLocation>
</comment>
<evidence type="ECO:0000256" key="2">
    <source>
        <dbReference type="ARBA" id="ARBA00022692"/>
    </source>
</evidence>
<keyword evidence="4 6" id="KW-0472">Membrane</keyword>
<evidence type="ECO:0000256" key="4">
    <source>
        <dbReference type="ARBA" id="ARBA00023136"/>
    </source>
</evidence>
<protein>
    <submittedName>
        <fullName evidence="7">Uncharacterized protein</fullName>
    </submittedName>
</protein>
<feature type="transmembrane region" description="Helical" evidence="6">
    <location>
        <begin position="68"/>
        <end position="90"/>
    </location>
</feature>
<reference evidence="7" key="1">
    <citation type="submission" date="2019-08" db="EMBL/GenBank/DDBJ databases">
        <title>The improved chromosome-level genome for the pearl oyster Pinctada fucata martensii using PacBio sequencing and Hi-C.</title>
        <authorList>
            <person name="Zheng Z."/>
        </authorList>
    </citation>
    <scope>NUCLEOTIDE SEQUENCE</scope>
    <source>
        <strain evidence="7">ZZ-2019</strain>
        <tissue evidence="7">Adductor muscle</tissue>
    </source>
</reference>
<feature type="transmembrane region" description="Helical" evidence="6">
    <location>
        <begin position="187"/>
        <end position="207"/>
    </location>
</feature>
<accession>A0AA89BYA4</accession>
<feature type="transmembrane region" description="Helical" evidence="6">
    <location>
        <begin position="27"/>
        <end position="48"/>
    </location>
</feature>
<dbReference type="EMBL" id="VSWD01000007">
    <property type="protein sequence ID" value="KAK3098909.1"/>
    <property type="molecule type" value="Genomic_DNA"/>
</dbReference>
<feature type="region of interest" description="Disordered" evidence="5">
    <location>
        <begin position="131"/>
        <end position="168"/>
    </location>
</feature>
<keyword evidence="2 6" id="KW-0812">Transmembrane</keyword>
<evidence type="ECO:0000313" key="7">
    <source>
        <dbReference type="EMBL" id="KAK3098909.1"/>
    </source>
</evidence>
<dbReference type="AlphaFoldDB" id="A0AA89BYA4"/>
<comment type="caution">
    <text evidence="7">The sequence shown here is derived from an EMBL/GenBank/DDBJ whole genome shotgun (WGS) entry which is preliminary data.</text>
</comment>
<dbReference type="PANTHER" id="PTHR11040:SF140">
    <property type="entry name" value="ZRT (ZRT), IRT- (IRT-) LIKE PROTEIN TRANSPORTER"/>
    <property type="match status" value="1"/>
</dbReference>
<evidence type="ECO:0000256" key="1">
    <source>
        <dbReference type="ARBA" id="ARBA00004141"/>
    </source>
</evidence>
<feature type="transmembrane region" description="Helical" evidence="6">
    <location>
        <begin position="213"/>
        <end position="236"/>
    </location>
</feature>